<dbReference type="GO" id="GO:0042602">
    <property type="term" value="F:riboflavin reductase (NADPH) activity"/>
    <property type="evidence" value="ECO:0007669"/>
    <property type="project" value="TreeGrafter"/>
</dbReference>
<dbReference type="InterPro" id="IPR002563">
    <property type="entry name" value="Flavin_Rdtase-like_dom"/>
</dbReference>
<proteinExistence type="predicted"/>
<organism evidence="3 4">
    <name type="scientific">Novosphingobium arvoryzae</name>
    <dbReference type="NCBI Taxonomy" id="1256514"/>
    <lineage>
        <taxon>Bacteria</taxon>
        <taxon>Pseudomonadati</taxon>
        <taxon>Pseudomonadota</taxon>
        <taxon>Alphaproteobacteria</taxon>
        <taxon>Sphingomonadales</taxon>
        <taxon>Sphingomonadaceae</taxon>
        <taxon>Novosphingobium</taxon>
    </lineage>
</organism>
<dbReference type="GO" id="GO:0010181">
    <property type="term" value="F:FMN binding"/>
    <property type="evidence" value="ECO:0007669"/>
    <property type="project" value="InterPro"/>
</dbReference>
<evidence type="ECO:0000259" key="2">
    <source>
        <dbReference type="SMART" id="SM00903"/>
    </source>
</evidence>
<dbReference type="SMART" id="SM00903">
    <property type="entry name" value="Flavin_Reduct"/>
    <property type="match status" value="1"/>
</dbReference>
<dbReference type="InterPro" id="IPR050268">
    <property type="entry name" value="NADH-dep_flavin_reductase"/>
</dbReference>
<accession>A0A918RJK0</accession>
<dbReference type="AlphaFoldDB" id="A0A918RJK0"/>
<reference evidence="3" key="2">
    <citation type="submission" date="2020-09" db="EMBL/GenBank/DDBJ databases">
        <authorList>
            <person name="Sun Q."/>
            <person name="Kim S."/>
        </authorList>
    </citation>
    <scope>NUCLEOTIDE SEQUENCE</scope>
    <source>
        <strain evidence="3">KCTC 32422</strain>
    </source>
</reference>
<dbReference type="Gene3D" id="2.30.110.10">
    <property type="entry name" value="Electron Transport, Fmn-binding Protein, Chain A"/>
    <property type="match status" value="1"/>
</dbReference>
<evidence type="ECO:0000313" key="4">
    <source>
        <dbReference type="Proteomes" id="UP000634139"/>
    </source>
</evidence>
<dbReference type="PANTHER" id="PTHR30466">
    <property type="entry name" value="FLAVIN REDUCTASE"/>
    <property type="match status" value="1"/>
</dbReference>
<dbReference type="RefSeq" id="WP_229822238.1">
    <property type="nucleotide sequence ID" value="NZ_BMZD01000003.1"/>
</dbReference>
<dbReference type="SUPFAM" id="SSF50475">
    <property type="entry name" value="FMN-binding split barrel"/>
    <property type="match status" value="1"/>
</dbReference>
<dbReference type="InterPro" id="IPR012349">
    <property type="entry name" value="Split_barrel_FMN-bd"/>
</dbReference>
<dbReference type="EMBL" id="BMZD01000003">
    <property type="protein sequence ID" value="GGZ97483.1"/>
    <property type="molecule type" value="Genomic_DNA"/>
</dbReference>
<protein>
    <submittedName>
        <fullName evidence="3">FMN reductase (NADH) RutF</fullName>
    </submittedName>
</protein>
<name>A0A918RJK0_9SPHN</name>
<dbReference type="PANTHER" id="PTHR30466:SF1">
    <property type="entry name" value="FMN REDUCTASE (NADH) RUTF"/>
    <property type="match status" value="1"/>
</dbReference>
<reference evidence="3" key="1">
    <citation type="journal article" date="2014" name="Int. J. Syst. Evol. Microbiol.">
        <title>Complete genome sequence of Corynebacterium casei LMG S-19264T (=DSM 44701T), isolated from a smear-ripened cheese.</title>
        <authorList>
            <consortium name="US DOE Joint Genome Institute (JGI-PGF)"/>
            <person name="Walter F."/>
            <person name="Albersmeier A."/>
            <person name="Kalinowski J."/>
            <person name="Ruckert C."/>
        </authorList>
    </citation>
    <scope>NUCLEOTIDE SEQUENCE</scope>
    <source>
        <strain evidence="3">KCTC 32422</strain>
    </source>
</reference>
<sequence length="168" mass="18087">MTQAAAPAPFADQLKQVLRYLPAPVGIVTSFDPETRAPVGLAMSALMPVALDPCSMVIAVNRSGSSHASMLAAGRYCINLLDPASHGHMTPFASFDARDQRFTQSDWKQHGDVWYIDGAPANIFCDVREKLSFGTHDLLVGEVYDLRTSGGQEILGWANGALGRLTPL</sequence>
<gene>
    <name evidence="3" type="primary">rutF</name>
    <name evidence="3" type="ORF">GCM10011617_17690</name>
</gene>
<dbReference type="Pfam" id="PF01613">
    <property type="entry name" value="Flavin_Reduct"/>
    <property type="match status" value="1"/>
</dbReference>
<keyword evidence="4" id="KW-1185">Reference proteome</keyword>
<feature type="domain" description="Flavin reductase like" evidence="2">
    <location>
        <begin position="18"/>
        <end position="164"/>
    </location>
</feature>
<keyword evidence="1" id="KW-0560">Oxidoreductase</keyword>
<evidence type="ECO:0000256" key="1">
    <source>
        <dbReference type="ARBA" id="ARBA00023002"/>
    </source>
</evidence>
<evidence type="ECO:0000313" key="3">
    <source>
        <dbReference type="EMBL" id="GGZ97483.1"/>
    </source>
</evidence>
<comment type="caution">
    <text evidence="3">The sequence shown here is derived from an EMBL/GenBank/DDBJ whole genome shotgun (WGS) entry which is preliminary data.</text>
</comment>
<dbReference type="Proteomes" id="UP000634139">
    <property type="component" value="Unassembled WGS sequence"/>
</dbReference>